<sequence>MWLMQKVLLIMLITLVSSKRDNHRGQPRNQERKADRIPTSSEEDEGINLYFARNISQSPTTTSKPKQDEIVEKFIESLVASEKYYKVVESLERKLRHLEIMFNERSNKMIKHLLEIRQLVKSSPSEFLEIALRSMNADLEKLRNAISKSVTHPKLRGKYLLTRPYDPRVKEGLCFSGVSCMYVIFFITSYLQNR</sequence>
<dbReference type="Proteomes" id="UP001153714">
    <property type="component" value="Chromosome 1"/>
</dbReference>
<keyword evidence="3" id="KW-0732">Signal</keyword>
<protein>
    <submittedName>
        <fullName evidence="4">Uncharacterized protein</fullName>
    </submittedName>
</protein>
<reference evidence="4" key="1">
    <citation type="submission" date="2021-12" db="EMBL/GenBank/DDBJ databases">
        <authorList>
            <person name="King R."/>
        </authorList>
    </citation>
    <scope>NUCLEOTIDE SEQUENCE</scope>
</reference>
<accession>A0A9N9N1N1</accession>
<keyword evidence="5" id="KW-1185">Reference proteome</keyword>
<evidence type="ECO:0000313" key="5">
    <source>
        <dbReference type="Proteomes" id="UP001153714"/>
    </source>
</evidence>
<feature type="region of interest" description="Disordered" evidence="2">
    <location>
        <begin position="20"/>
        <end position="42"/>
    </location>
</feature>
<dbReference type="OrthoDB" id="7350644at2759"/>
<keyword evidence="1" id="KW-0175">Coiled coil</keyword>
<feature type="signal peptide" evidence="3">
    <location>
        <begin position="1"/>
        <end position="18"/>
    </location>
</feature>
<feature type="compositionally biased region" description="Basic and acidic residues" evidence="2">
    <location>
        <begin position="20"/>
        <end position="36"/>
    </location>
</feature>
<evidence type="ECO:0000256" key="2">
    <source>
        <dbReference type="SAM" id="MobiDB-lite"/>
    </source>
</evidence>
<feature type="chain" id="PRO_5040188974" evidence="3">
    <location>
        <begin position="19"/>
        <end position="194"/>
    </location>
</feature>
<dbReference type="EMBL" id="OU893332">
    <property type="protein sequence ID" value="CAG9781891.1"/>
    <property type="molecule type" value="Genomic_DNA"/>
</dbReference>
<name>A0A9N9N1N1_9NEOP</name>
<gene>
    <name evidence="4" type="ORF">DIATSA_LOCUS201</name>
</gene>
<feature type="coiled-coil region" evidence="1">
    <location>
        <begin position="88"/>
        <end position="145"/>
    </location>
</feature>
<evidence type="ECO:0000256" key="1">
    <source>
        <dbReference type="SAM" id="Coils"/>
    </source>
</evidence>
<reference evidence="4" key="2">
    <citation type="submission" date="2022-10" db="EMBL/GenBank/DDBJ databases">
        <authorList>
            <consortium name="ENA_rothamsted_submissions"/>
            <consortium name="culmorum"/>
            <person name="King R."/>
        </authorList>
    </citation>
    <scope>NUCLEOTIDE SEQUENCE</scope>
</reference>
<organism evidence="4 5">
    <name type="scientific">Diatraea saccharalis</name>
    <name type="common">sugarcane borer</name>
    <dbReference type="NCBI Taxonomy" id="40085"/>
    <lineage>
        <taxon>Eukaryota</taxon>
        <taxon>Metazoa</taxon>
        <taxon>Ecdysozoa</taxon>
        <taxon>Arthropoda</taxon>
        <taxon>Hexapoda</taxon>
        <taxon>Insecta</taxon>
        <taxon>Pterygota</taxon>
        <taxon>Neoptera</taxon>
        <taxon>Endopterygota</taxon>
        <taxon>Lepidoptera</taxon>
        <taxon>Glossata</taxon>
        <taxon>Ditrysia</taxon>
        <taxon>Pyraloidea</taxon>
        <taxon>Crambidae</taxon>
        <taxon>Crambinae</taxon>
        <taxon>Diatraea</taxon>
    </lineage>
</organism>
<proteinExistence type="predicted"/>
<dbReference type="AlphaFoldDB" id="A0A9N9N1N1"/>
<evidence type="ECO:0000256" key="3">
    <source>
        <dbReference type="SAM" id="SignalP"/>
    </source>
</evidence>
<evidence type="ECO:0000313" key="4">
    <source>
        <dbReference type="EMBL" id="CAG9781891.1"/>
    </source>
</evidence>